<feature type="domain" description="Tr-type G" evidence="7">
    <location>
        <begin position="86"/>
        <end position="269"/>
    </location>
</feature>
<dbReference type="PROSITE" id="PS51722">
    <property type="entry name" value="G_TR_2"/>
    <property type="match status" value="1"/>
</dbReference>
<dbReference type="FunFam" id="3.30.70.240:FF:000007">
    <property type="entry name" value="Translation factor GUF1, mitochondrial"/>
    <property type="match status" value="1"/>
</dbReference>
<dbReference type="GO" id="GO:0045727">
    <property type="term" value="P:positive regulation of translation"/>
    <property type="evidence" value="ECO:0007669"/>
    <property type="project" value="UniProtKB-UniRule"/>
</dbReference>
<dbReference type="GO" id="GO:0043022">
    <property type="term" value="F:ribosome binding"/>
    <property type="evidence" value="ECO:0007669"/>
    <property type="project" value="UniProtKB-UniRule"/>
</dbReference>
<dbReference type="InterPro" id="IPR035654">
    <property type="entry name" value="LepA_IV"/>
</dbReference>
<dbReference type="InterPro" id="IPR004161">
    <property type="entry name" value="EFTu-like_2"/>
</dbReference>
<dbReference type="PRINTS" id="PR00315">
    <property type="entry name" value="ELONGATNFCT"/>
</dbReference>
<dbReference type="Pfam" id="PF03144">
    <property type="entry name" value="GTP_EFTU_D2"/>
    <property type="match status" value="1"/>
</dbReference>
<organism evidence="8 9">
    <name type="scientific">Gracilariopsis chorda</name>
    <dbReference type="NCBI Taxonomy" id="448386"/>
    <lineage>
        <taxon>Eukaryota</taxon>
        <taxon>Rhodophyta</taxon>
        <taxon>Florideophyceae</taxon>
        <taxon>Rhodymeniophycidae</taxon>
        <taxon>Gracilariales</taxon>
        <taxon>Gracilariaceae</taxon>
        <taxon>Gracilariopsis</taxon>
    </lineage>
</organism>
<dbReference type="OrthoDB" id="1074at2759"/>
<dbReference type="Gene3D" id="3.30.70.870">
    <property type="entry name" value="Elongation Factor G (Translational Gtpase), domain 3"/>
    <property type="match status" value="1"/>
</dbReference>
<dbReference type="Gene3D" id="3.30.70.2570">
    <property type="entry name" value="Elongation factor 4, C-terminal domain"/>
    <property type="match status" value="1"/>
</dbReference>
<keyword evidence="6" id="KW-0496">Mitochondrion</keyword>
<dbReference type="GO" id="GO:0005743">
    <property type="term" value="C:mitochondrial inner membrane"/>
    <property type="evidence" value="ECO:0007669"/>
    <property type="project" value="UniProtKB-SubCell"/>
</dbReference>
<keyword evidence="9" id="KW-1185">Reference proteome</keyword>
<dbReference type="GO" id="GO:0005759">
    <property type="term" value="C:mitochondrial matrix"/>
    <property type="evidence" value="ECO:0007669"/>
    <property type="project" value="UniProtKB-UniRule"/>
</dbReference>
<keyword evidence="6" id="KW-0472">Membrane</keyword>
<dbReference type="EMBL" id="NBIV01000001">
    <property type="protein sequence ID" value="PXF49968.1"/>
    <property type="molecule type" value="Genomic_DNA"/>
</dbReference>
<dbReference type="HAMAP" id="MF_00071">
    <property type="entry name" value="LepA"/>
    <property type="match status" value="1"/>
</dbReference>
<accession>A0A2V3J6B8</accession>
<comment type="catalytic activity">
    <reaction evidence="6">
        <text>GTP + H2O = GDP + phosphate + H(+)</text>
        <dbReference type="Rhea" id="RHEA:19669"/>
        <dbReference type="ChEBI" id="CHEBI:15377"/>
        <dbReference type="ChEBI" id="CHEBI:15378"/>
        <dbReference type="ChEBI" id="CHEBI:37565"/>
        <dbReference type="ChEBI" id="CHEBI:43474"/>
        <dbReference type="ChEBI" id="CHEBI:58189"/>
        <dbReference type="EC" id="3.6.5.n1"/>
    </reaction>
</comment>
<dbReference type="Pfam" id="PF00679">
    <property type="entry name" value="EFG_C"/>
    <property type="match status" value="1"/>
</dbReference>
<dbReference type="InterPro" id="IPR000795">
    <property type="entry name" value="T_Tr_GTP-bd_dom"/>
</dbReference>
<dbReference type="InterPro" id="IPR006297">
    <property type="entry name" value="EF-4"/>
</dbReference>
<evidence type="ECO:0000313" key="8">
    <source>
        <dbReference type="EMBL" id="PXF49968.1"/>
    </source>
</evidence>
<evidence type="ECO:0000256" key="1">
    <source>
        <dbReference type="ARBA" id="ARBA00005454"/>
    </source>
</evidence>
<dbReference type="GO" id="GO:0003924">
    <property type="term" value="F:GTPase activity"/>
    <property type="evidence" value="ECO:0007669"/>
    <property type="project" value="UniProtKB-UniRule"/>
</dbReference>
<dbReference type="FunFam" id="3.30.70.2570:FF:000001">
    <property type="entry name" value="Translation factor GUF1, mitochondrial"/>
    <property type="match status" value="1"/>
</dbReference>
<comment type="function">
    <text evidence="6">Promotes mitochondrial protein synthesis. May act as a fidelity factor of the translation reaction, by catalyzing a one-codon backward translocation of tRNAs on improperly translocated ribosomes. Binds to mitochondrial ribosomes in a GTP-dependent manner.</text>
</comment>
<dbReference type="InterPro" id="IPR000640">
    <property type="entry name" value="EFG_V-like"/>
</dbReference>
<dbReference type="CDD" id="cd01890">
    <property type="entry name" value="LepA"/>
    <property type="match status" value="1"/>
</dbReference>
<dbReference type="Pfam" id="PF06421">
    <property type="entry name" value="LepA_C"/>
    <property type="match status" value="1"/>
</dbReference>
<comment type="similarity">
    <text evidence="1">Belongs to the TRAFAC class translation factor GTPase superfamily. Classic translation factor GTPase family. LepA subfamily.</text>
</comment>
<dbReference type="NCBIfam" id="TIGR00231">
    <property type="entry name" value="small_GTP"/>
    <property type="match status" value="1"/>
</dbReference>
<dbReference type="InterPro" id="IPR031157">
    <property type="entry name" value="G_TR_CS"/>
</dbReference>
<dbReference type="EC" id="3.6.5.n1" evidence="6"/>
<keyword evidence="3 6" id="KW-0378">Hydrolase</keyword>
<dbReference type="InterPro" id="IPR038363">
    <property type="entry name" value="LepA_C_sf"/>
</dbReference>
<dbReference type="GO" id="GO:0003746">
    <property type="term" value="F:translation elongation factor activity"/>
    <property type="evidence" value="ECO:0007669"/>
    <property type="project" value="UniProtKB-KW"/>
</dbReference>
<comment type="caution">
    <text evidence="8">The sequence shown here is derived from an EMBL/GenBank/DDBJ whole genome shotgun (WGS) entry which is preliminary data.</text>
</comment>
<feature type="binding site" evidence="6">
    <location>
        <begin position="216"/>
        <end position="219"/>
    </location>
    <ligand>
        <name>GTP</name>
        <dbReference type="ChEBI" id="CHEBI:37565"/>
    </ligand>
</feature>
<dbReference type="NCBIfam" id="TIGR01393">
    <property type="entry name" value="lepA"/>
    <property type="match status" value="1"/>
</dbReference>
<dbReference type="AlphaFoldDB" id="A0A2V3J6B8"/>
<keyword evidence="2 6" id="KW-0547">Nucleotide-binding</keyword>
<dbReference type="PANTHER" id="PTHR43512">
    <property type="entry name" value="TRANSLATION FACTOR GUF1-RELATED"/>
    <property type="match status" value="1"/>
</dbReference>
<evidence type="ECO:0000256" key="2">
    <source>
        <dbReference type="ARBA" id="ARBA00022741"/>
    </source>
</evidence>
<dbReference type="SUPFAM" id="SSF50447">
    <property type="entry name" value="Translation proteins"/>
    <property type="match status" value="1"/>
</dbReference>
<comment type="similarity">
    <text evidence="6">Belongs to the GTP-binding elongation factor family. LepA subfamily.</text>
</comment>
<dbReference type="InterPro" id="IPR035647">
    <property type="entry name" value="EFG_III/V"/>
</dbReference>
<gene>
    <name evidence="8" type="ORF">BWQ96_00128</name>
</gene>
<feature type="binding site" evidence="6">
    <location>
        <begin position="95"/>
        <end position="102"/>
    </location>
    <ligand>
        <name>GTP</name>
        <dbReference type="ChEBI" id="CHEBI:37565"/>
    </ligand>
</feature>
<dbReference type="FunFam" id="3.30.70.870:FF:000004">
    <property type="entry name" value="Translation factor GUF1, mitochondrial"/>
    <property type="match status" value="1"/>
</dbReference>
<keyword evidence="4 6" id="KW-0648">Protein biosynthesis</keyword>
<keyword evidence="8" id="KW-0251">Elongation factor</keyword>
<evidence type="ECO:0000256" key="4">
    <source>
        <dbReference type="ARBA" id="ARBA00022917"/>
    </source>
</evidence>
<keyword evidence="6" id="KW-0999">Mitochondrion inner membrane</keyword>
<dbReference type="Proteomes" id="UP000247409">
    <property type="component" value="Unassembled WGS sequence"/>
</dbReference>
<dbReference type="Gene3D" id="3.40.50.300">
    <property type="entry name" value="P-loop containing nucleotide triphosphate hydrolases"/>
    <property type="match status" value="1"/>
</dbReference>
<evidence type="ECO:0000313" key="9">
    <source>
        <dbReference type="Proteomes" id="UP000247409"/>
    </source>
</evidence>
<dbReference type="Pfam" id="PF00009">
    <property type="entry name" value="GTP_EFTU"/>
    <property type="match status" value="1"/>
</dbReference>
<dbReference type="SUPFAM" id="SSF54980">
    <property type="entry name" value="EF-G C-terminal domain-like"/>
    <property type="match status" value="2"/>
</dbReference>
<dbReference type="STRING" id="448386.A0A2V3J6B8"/>
<feature type="binding site" evidence="6">
    <location>
        <begin position="162"/>
        <end position="166"/>
    </location>
    <ligand>
        <name>GTP</name>
        <dbReference type="ChEBI" id="CHEBI:37565"/>
    </ligand>
</feature>
<proteinExistence type="inferred from homology"/>
<dbReference type="FunFam" id="3.40.50.300:FF:000078">
    <property type="entry name" value="Elongation factor 4"/>
    <property type="match status" value="1"/>
</dbReference>
<dbReference type="CDD" id="cd03709">
    <property type="entry name" value="lepA_C"/>
    <property type="match status" value="1"/>
</dbReference>
<evidence type="ECO:0000256" key="5">
    <source>
        <dbReference type="ARBA" id="ARBA00023134"/>
    </source>
</evidence>
<protein>
    <recommendedName>
        <fullName evidence="6">Translation factor GUF1 homolog, mitochondrial</fullName>
        <ecNumber evidence="6">3.6.5.n1</ecNumber>
    </recommendedName>
    <alternativeName>
        <fullName evidence="6">Elongation factor 4 homolog</fullName>
        <shortName evidence="6">EF-4</shortName>
    </alternativeName>
    <alternativeName>
        <fullName evidence="6">GTPase GUF1 homolog</fullName>
    </alternativeName>
    <alternativeName>
        <fullName evidence="6">Ribosomal back-translocase</fullName>
    </alternativeName>
</protein>
<dbReference type="GO" id="GO:0005525">
    <property type="term" value="F:GTP binding"/>
    <property type="evidence" value="ECO:0007669"/>
    <property type="project" value="UniProtKB-UniRule"/>
</dbReference>
<dbReference type="InterPro" id="IPR013842">
    <property type="entry name" value="LepA_CTD"/>
</dbReference>
<sequence>MGADLIGFVGLPFSASQRSSALSASDFIKGHKNGLMTRSSPLIFKGRPSLRFPYSSPPAAVLETSKHGKAKFDSELNNEYIKVPTERIRNISIIAHIDHGKSTLADRLLEITGTVSARDMKEQFMDSNEIERDRGITIKLNAARMNYTNPEDGLNYVIHLIDTPGHVDFTFEVSRSLEACEGALLVVDASQGVEAQTLANVYLALDANLELIPVLNKIDLPGAEPERVSREIEEVVGLDTSNAIRASAKAGVGISDILSGIIHYIPPPAGNTASPLRALIFDSYYDPYRGVIVYFRIVDGSLRKGEKIKFMVTGKDFIAEEIGVMTPDQQPVDVLGSGEIGYLIAGVKTVEDARVGDTITTSTKGAEEPLPGYQEAKPMLFAGLFPLDSDQYHQLKDSLEKLKLNDAALQFEVENSAAMGFGFRCGFLGLLHMEVVQERLEREYGLDIITTAPSVVYSVKPVKGEEFFLDNPADLPDATKREYISEPYCRLEIITPEEYVGTLMELAQSRRGEYKDMRYLVQGRTTLVYDLPLAELVNDFFDHLKSRTKGYASMEYTVTGYRQNDLVRLDVAINGENVDALSGIVHREKAYSVGKALVTKLKEIVPRAQFKIPIQAKIGAKIVASQQISALKKDVTAKCYGGDISRKKKLIQKQAAGKKRMKAIGKVSVPQEAFKAMLSINSDP</sequence>
<dbReference type="CDD" id="cd16260">
    <property type="entry name" value="EF4_III"/>
    <property type="match status" value="1"/>
</dbReference>
<dbReference type="SUPFAM" id="SSF52540">
    <property type="entry name" value="P-loop containing nucleoside triphosphate hydrolases"/>
    <property type="match status" value="1"/>
</dbReference>
<dbReference type="PANTHER" id="PTHR43512:SF4">
    <property type="entry name" value="TRANSLATION FACTOR GUF1 HOMOLOG, CHLOROPLASTIC"/>
    <property type="match status" value="1"/>
</dbReference>
<dbReference type="FunFam" id="2.40.30.10:FF:000015">
    <property type="entry name" value="Translation factor GUF1, mitochondrial"/>
    <property type="match status" value="1"/>
</dbReference>
<dbReference type="Gene3D" id="2.40.30.10">
    <property type="entry name" value="Translation factors"/>
    <property type="match status" value="1"/>
</dbReference>
<evidence type="ECO:0000259" key="7">
    <source>
        <dbReference type="PROSITE" id="PS51722"/>
    </source>
</evidence>
<dbReference type="InterPro" id="IPR009000">
    <property type="entry name" value="Transl_B-barrel_sf"/>
</dbReference>
<dbReference type="SMART" id="SM00838">
    <property type="entry name" value="EFG_C"/>
    <property type="match status" value="1"/>
</dbReference>
<dbReference type="CDD" id="cd03699">
    <property type="entry name" value="EF4_II"/>
    <property type="match status" value="1"/>
</dbReference>
<dbReference type="InterPro" id="IPR027417">
    <property type="entry name" value="P-loop_NTPase"/>
</dbReference>
<comment type="subcellular location">
    <subcellularLocation>
        <location evidence="6">Mitochondrion inner membrane</location>
        <topology evidence="6">Peripheral membrane protein</topology>
        <orientation evidence="6">Matrix side</orientation>
    </subcellularLocation>
</comment>
<evidence type="ECO:0000256" key="3">
    <source>
        <dbReference type="ARBA" id="ARBA00022801"/>
    </source>
</evidence>
<keyword evidence="5 6" id="KW-0342">GTP-binding</keyword>
<name>A0A2V3J6B8_9FLOR</name>
<dbReference type="InterPro" id="IPR005225">
    <property type="entry name" value="Small_GTP-bd"/>
</dbReference>
<reference evidence="8 9" key="1">
    <citation type="journal article" date="2018" name="Mol. Biol. Evol.">
        <title>Analysis of the draft genome of the red seaweed Gracilariopsis chorda provides insights into genome size evolution in Rhodophyta.</title>
        <authorList>
            <person name="Lee J."/>
            <person name="Yang E.C."/>
            <person name="Graf L."/>
            <person name="Yang J.H."/>
            <person name="Qiu H."/>
            <person name="Zel Zion U."/>
            <person name="Chan C.X."/>
            <person name="Stephens T.G."/>
            <person name="Weber A.P.M."/>
            <person name="Boo G.H."/>
            <person name="Boo S.M."/>
            <person name="Kim K.M."/>
            <person name="Shin Y."/>
            <person name="Jung M."/>
            <person name="Lee S.J."/>
            <person name="Yim H.S."/>
            <person name="Lee J.H."/>
            <person name="Bhattacharya D."/>
            <person name="Yoon H.S."/>
        </authorList>
    </citation>
    <scope>NUCLEOTIDE SEQUENCE [LARGE SCALE GENOMIC DNA]</scope>
    <source>
        <strain evidence="8 9">SKKU-2015</strain>
        <tissue evidence="8">Whole body</tissue>
    </source>
</reference>
<evidence type="ECO:0000256" key="6">
    <source>
        <dbReference type="HAMAP-Rule" id="MF_03137"/>
    </source>
</evidence>
<dbReference type="PROSITE" id="PS00301">
    <property type="entry name" value="G_TR_1"/>
    <property type="match status" value="1"/>
</dbReference>
<dbReference type="Gene3D" id="3.30.70.240">
    <property type="match status" value="1"/>
</dbReference>